<dbReference type="Proteomes" id="UP000481858">
    <property type="component" value="Unassembled WGS sequence"/>
</dbReference>
<comment type="caution">
    <text evidence="1">The sequence shown here is derived from an EMBL/GenBank/DDBJ whole genome shotgun (WGS) entry which is preliminary data.</text>
</comment>
<protein>
    <submittedName>
        <fullName evidence="1">Uncharacterized protein</fullName>
    </submittedName>
</protein>
<organism evidence="1 2">
    <name type="scientific">Xylaria multiplex</name>
    <dbReference type="NCBI Taxonomy" id="323545"/>
    <lineage>
        <taxon>Eukaryota</taxon>
        <taxon>Fungi</taxon>
        <taxon>Dikarya</taxon>
        <taxon>Ascomycota</taxon>
        <taxon>Pezizomycotina</taxon>
        <taxon>Sordariomycetes</taxon>
        <taxon>Xylariomycetidae</taxon>
        <taxon>Xylariales</taxon>
        <taxon>Xylariaceae</taxon>
        <taxon>Xylaria</taxon>
    </lineage>
</organism>
<evidence type="ECO:0000313" key="2">
    <source>
        <dbReference type="Proteomes" id="UP000481858"/>
    </source>
</evidence>
<dbReference type="OrthoDB" id="4735803at2759"/>
<accession>A0A7C8IJR1</accession>
<reference evidence="1 2" key="1">
    <citation type="submission" date="2019-12" db="EMBL/GenBank/DDBJ databases">
        <title>Draft genome sequence of the ascomycete Xylaria multiplex DSM 110363.</title>
        <authorList>
            <person name="Buettner E."/>
            <person name="Kellner H."/>
        </authorList>
    </citation>
    <scope>NUCLEOTIDE SEQUENCE [LARGE SCALE GENOMIC DNA]</scope>
    <source>
        <strain evidence="1 2">DSM 110363</strain>
    </source>
</reference>
<sequence>MKESLEQMISCDNDQLCLEVLVENEGWSNLKPIIGFASSRSSRTHRPFPSRFYHAGVLPELEDNKLELSEPAFDLGLGCFSQLSRVVGQDDPILWWTNYHEIKIAQEVFDGSRIYGFEEIDLDTKQGGYYGSANSTPGSREFVEKVDNLEVARPRLEKRHTVIPSDSEGIWEKANFGVGTPERYWLDR</sequence>
<dbReference type="AlphaFoldDB" id="A0A7C8IJR1"/>
<proteinExistence type="predicted"/>
<name>A0A7C8IJR1_9PEZI</name>
<dbReference type="EMBL" id="WUBL01000118">
    <property type="protein sequence ID" value="KAF2965341.1"/>
    <property type="molecule type" value="Genomic_DNA"/>
</dbReference>
<gene>
    <name evidence="1" type="ORF">GQX73_g8222</name>
</gene>
<evidence type="ECO:0000313" key="1">
    <source>
        <dbReference type="EMBL" id="KAF2965341.1"/>
    </source>
</evidence>
<dbReference type="InParanoid" id="A0A7C8IJR1"/>
<keyword evidence="2" id="KW-1185">Reference proteome</keyword>